<dbReference type="EMBL" id="CM055757">
    <property type="protein sequence ID" value="KAJ7989278.1"/>
    <property type="molecule type" value="Genomic_DNA"/>
</dbReference>
<gene>
    <name evidence="1" type="ORF">DPEC_G00317820</name>
</gene>
<name>A0ACC2FD43_DALPE</name>
<evidence type="ECO:0000313" key="2">
    <source>
        <dbReference type="Proteomes" id="UP001157502"/>
    </source>
</evidence>
<comment type="caution">
    <text evidence="1">The sequence shown here is derived from an EMBL/GenBank/DDBJ whole genome shotgun (WGS) entry which is preliminary data.</text>
</comment>
<organism evidence="1 2">
    <name type="scientific">Dallia pectoralis</name>
    <name type="common">Alaska blackfish</name>
    <dbReference type="NCBI Taxonomy" id="75939"/>
    <lineage>
        <taxon>Eukaryota</taxon>
        <taxon>Metazoa</taxon>
        <taxon>Chordata</taxon>
        <taxon>Craniata</taxon>
        <taxon>Vertebrata</taxon>
        <taxon>Euteleostomi</taxon>
        <taxon>Actinopterygii</taxon>
        <taxon>Neopterygii</taxon>
        <taxon>Teleostei</taxon>
        <taxon>Protacanthopterygii</taxon>
        <taxon>Esociformes</taxon>
        <taxon>Umbridae</taxon>
        <taxon>Dallia</taxon>
    </lineage>
</organism>
<dbReference type="Proteomes" id="UP001157502">
    <property type="component" value="Chromosome 30"/>
</dbReference>
<proteinExistence type="predicted"/>
<keyword evidence="2" id="KW-1185">Reference proteome</keyword>
<accession>A0ACC2FD43</accession>
<sequence>MEVRKVKTKVSSGFKMRGLILRPEASRYLVEVLESVNDLELDDVIERILDAVEKQPLSNSVIELAVAERAVQDCSQTCDETIDNVFNIIGAFDVPRYIYSTERKKFVPLHMTTHSAPSLCGSARDKAELFRERYTLLQQRTHRHELFTPPVIGAAAEESRNKFQLKTVDALLGSTAKLGEVIVLGMITQLKEGKFFLEDPSESCFVLAEGWYEDSVFHVNAFGFPPTEPSSTTRSYYGNLNFFGGPSTTSVKASAKLKQLEEENEDAMFVVVSDVWLDSVEVLEKIHLMFSGYAAMPPTCFIFCGNFSSAPYGKTQIKSLKESLKVLADAISEYPSIHNSSRFVFVPGPEDPGPSTILPRPPLADHITKEFRQKVPFSVFTTNPCRIQYCSQEIVVIREDLVNKMCRNCVRLPSGNLDIPNHFVKTILSQGHLTPLPLYVCPVFWAYDYALRVYPVPDVIIFADKYDPFNISNTDCLCLNPGSFPKSGFTFKVYYPSSRTVEDSKLQGL</sequence>
<reference evidence="1" key="1">
    <citation type="submission" date="2021-05" db="EMBL/GenBank/DDBJ databases">
        <authorList>
            <person name="Pan Q."/>
            <person name="Jouanno E."/>
            <person name="Zahm M."/>
            <person name="Klopp C."/>
            <person name="Cabau C."/>
            <person name="Louis A."/>
            <person name="Berthelot C."/>
            <person name="Parey E."/>
            <person name="Roest Crollius H."/>
            <person name="Montfort J."/>
            <person name="Robinson-Rechavi M."/>
            <person name="Bouchez O."/>
            <person name="Lampietro C."/>
            <person name="Lopez Roques C."/>
            <person name="Donnadieu C."/>
            <person name="Postlethwait J."/>
            <person name="Bobe J."/>
            <person name="Dillon D."/>
            <person name="Chandos A."/>
            <person name="von Hippel F."/>
            <person name="Guiguen Y."/>
        </authorList>
    </citation>
    <scope>NUCLEOTIDE SEQUENCE</scope>
    <source>
        <strain evidence="1">YG-Jan2019</strain>
    </source>
</reference>
<protein>
    <submittedName>
        <fullName evidence="1">Uncharacterized protein</fullName>
    </submittedName>
</protein>
<evidence type="ECO:0000313" key="1">
    <source>
        <dbReference type="EMBL" id="KAJ7989278.1"/>
    </source>
</evidence>